<dbReference type="Pfam" id="PF13376">
    <property type="entry name" value="OmdA"/>
    <property type="match status" value="1"/>
</dbReference>
<evidence type="ECO:0000313" key="2">
    <source>
        <dbReference type="Proteomes" id="UP001528912"/>
    </source>
</evidence>
<comment type="caution">
    <text evidence="1">The sequence shown here is derived from an EMBL/GenBank/DDBJ whole genome shotgun (WGS) entry which is preliminary data.</text>
</comment>
<accession>A0ABT6C9W0</accession>
<gene>
    <name evidence="1" type="ORF">P4R38_15720</name>
</gene>
<name>A0ABT6C9W0_9MICO</name>
<reference evidence="1 2" key="1">
    <citation type="submission" date="2023-03" db="EMBL/GenBank/DDBJ databases">
        <title>YIM 133296 draft genome.</title>
        <authorList>
            <person name="Xiong L."/>
        </authorList>
    </citation>
    <scope>NUCLEOTIDE SEQUENCE [LARGE SCALE GENOMIC DNA]</scope>
    <source>
        <strain evidence="1 2">YIM 133296</strain>
    </source>
</reference>
<proteinExistence type="predicted"/>
<protein>
    <submittedName>
        <fullName evidence="1">YdeI/OmpD-associated family protein</fullName>
    </submittedName>
</protein>
<organism evidence="1 2">
    <name type="scientific">Luteipulveratus flavus</name>
    <dbReference type="NCBI Taxonomy" id="3031728"/>
    <lineage>
        <taxon>Bacteria</taxon>
        <taxon>Bacillati</taxon>
        <taxon>Actinomycetota</taxon>
        <taxon>Actinomycetes</taxon>
        <taxon>Micrococcales</taxon>
        <taxon>Dermacoccaceae</taxon>
        <taxon>Luteipulveratus</taxon>
    </lineage>
</organism>
<sequence length="222" mass="25252">MTGSGASRGSSEPPVLFFADAAEWRAWLEAHHADETQVWMGLYKKHVAERGLVWEDAVVEALCFGWIDSVFHRIDDDSVRQRWTPRKRTSTWSAVNLATVERLISEGRMRPAGLAAYEARRPDRQRIYSYEQESIDWPAAYEERILAVPEAAAFWAYATPGYRKNVQGWVVGAKQEATRERRLTTLIEDCAAGRLIKSQRYGGEPGWARRARESLGLVAEQP</sequence>
<keyword evidence="2" id="KW-1185">Reference proteome</keyword>
<dbReference type="RefSeq" id="WP_277192999.1">
    <property type="nucleotide sequence ID" value="NZ_JAROAV010000038.1"/>
</dbReference>
<evidence type="ECO:0000313" key="1">
    <source>
        <dbReference type="EMBL" id="MDF8265694.1"/>
    </source>
</evidence>
<dbReference type="EMBL" id="JAROAV010000038">
    <property type="protein sequence ID" value="MDF8265694.1"/>
    <property type="molecule type" value="Genomic_DNA"/>
</dbReference>
<dbReference type="Proteomes" id="UP001528912">
    <property type="component" value="Unassembled WGS sequence"/>
</dbReference>